<evidence type="ECO:0000313" key="4">
    <source>
        <dbReference type="Proteomes" id="UP000238442"/>
    </source>
</evidence>
<dbReference type="RefSeq" id="WP_105217452.1">
    <property type="nucleotide sequence ID" value="NZ_CP027062.1"/>
</dbReference>
<dbReference type="Proteomes" id="UP000238442">
    <property type="component" value="Chromosome"/>
</dbReference>
<dbReference type="InterPro" id="IPR024983">
    <property type="entry name" value="CHAT_dom"/>
</dbReference>
<organism evidence="3 4">
    <name type="scientific">Pukyongia salina</name>
    <dbReference type="NCBI Taxonomy" id="2094025"/>
    <lineage>
        <taxon>Bacteria</taxon>
        <taxon>Pseudomonadati</taxon>
        <taxon>Bacteroidota</taxon>
        <taxon>Flavobacteriia</taxon>
        <taxon>Flavobacteriales</taxon>
        <taxon>Flavobacteriaceae</taxon>
        <taxon>Pukyongia</taxon>
    </lineage>
</organism>
<sequence>MKKILFIKANPIDTADLRLENEENSIREVLERCEHRNNFVFETRGAVTTKALLNYLLSLSPNILHISGHGSSDEKLFIEGEDGYKEEISIAKLSNLLANFLNHIECLFLNSCHSLAHIEEISDDIPYVIGMREEIPNDTAILFSTSFYNALFNGKSIKDSFKVALDMISLRDFDDELIPRFLDNSDKIPPEGPVTTGPEVVSSGGIEEKLVSQEEIDLVQKQRADKVRFYKRLIVVCVVVAIGISVGTYFISKETLTALGGLLPSGLIALPFKEIEKNKKRIELLTLFKLKRKRFLRALASITDGDIDNLNDEFERIITI</sequence>
<evidence type="ECO:0000256" key="1">
    <source>
        <dbReference type="SAM" id="Phobius"/>
    </source>
</evidence>
<proteinExistence type="predicted"/>
<feature type="transmembrane region" description="Helical" evidence="1">
    <location>
        <begin position="256"/>
        <end position="272"/>
    </location>
</feature>
<keyword evidence="1" id="KW-0812">Transmembrane</keyword>
<protein>
    <recommendedName>
        <fullName evidence="2">CHAT domain-containing protein</fullName>
    </recommendedName>
</protein>
<dbReference type="AlphaFoldDB" id="A0A2S0I0S7"/>
<evidence type="ECO:0000259" key="2">
    <source>
        <dbReference type="Pfam" id="PF12770"/>
    </source>
</evidence>
<feature type="domain" description="CHAT" evidence="2">
    <location>
        <begin position="17"/>
        <end position="161"/>
    </location>
</feature>
<keyword evidence="1" id="KW-0472">Membrane</keyword>
<dbReference type="EMBL" id="CP027062">
    <property type="protein sequence ID" value="AVI52213.1"/>
    <property type="molecule type" value="Genomic_DNA"/>
</dbReference>
<reference evidence="3 4" key="1">
    <citation type="submission" date="2018-02" db="EMBL/GenBank/DDBJ databases">
        <title>Genomic analysis of the strain RR4-38 isolated from a seawater recirculating aquaculture system.</title>
        <authorList>
            <person name="Kim Y.-S."/>
            <person name="Jang Y.H."/>
            <person name="Kim K.-H."/>
        </authorList>
    </citation>
    <scope>NUCLEOTIDE SEQUENCE [LARGE SCALE GENOMIC DNA]</scope>
    <source>
        <strain evidence="3 4">RR4-38</strain>
    </source>
</reference>
<feature type="transmembrane region" description="Helical" evidence="1">
    <location>
        <begin position="229"/>
        <end position="250"/>
    </location>
</feature>
<gene>
    <name evidence="3" type="ORF">C5O00_14025</name>
</gene>
<keyword evidence="1" id="KW-1133">Transmembrane helix</keyword>
<evidence type="ECO:0000313" key="3">
    <source>
        <dbReference type="EMBL" id="AVI52213.1"/>
    </source>
</evidence>
<dbReference type="Pfam" id="PF12770">
    <property type="entry name" value="CHAT"/>
    <property type="match status" value="1"/>
</dbReference>
<keyword evidence="4" id="KW-1185">Reference proteome</keyword>
<accession>A0A2S0I0S7</accession>
<dbReference type="OrthoDB" id="149072at2"/>
<name>A0A2S0I0S7_9FLAO</name>
<dbReference type="KEGG" id="aue:C5O00_14025"/>